<reference evidence="4" key="1">
    <citation type="submission" date="2021-06" db="EMBL/GenBank/DDBJ databases">
        <authorList>
            <consortium name="Wellcome Sanger Institute Data Sharing"/>
        </authorList>
    </citation>
    <scope>NUCLEOTIDE SEQUENCE [LARGE SCALE GENOMIC DNA]</scope>
</reference>
<reference evidence="4" key="2">
    <citation type="submission" date="2025-08" db="UniProtKB">
        <authorList>
            <consortium name="Ensembl"/>
        </authorList>
    </citation>
    <scope>IDENTIFICATION</scope>
</reference>
<gene>
    <name evidence="4" type="primary">LOC114651218</name>
</gene>
<dbReference type="GO" id="GO:0051082">
    <property type="term" value="F:unfolded protein binding"/>
    <property type="evidence" value="ECO:0007669"/>
    <property type="project" value="InterPro"/>
</dbReference>
<keyword evidence="5" id="KW-1185">Reference proteome</keyword>
<dbReference type="PANTHER" id="PTHR24078">
    <property type="entry name" value="DNAJ HOMOLOG SUBFAMILY C MEMBER"/>
    <property type="match status" value="1"/>
</dbReference>
<evidence type="ECO:0000259" key="3">
    <source>
        <dbReference type="Pfam" id="PF01556"/>
    </source>
</evidence>
<dbReference type="GO" id="GO:0006457">
    <property type="term" value="P:protein folding"/>
    <property type="evidence" value="ECO:0007669"/>
    <property type="project" value="InterPro"/>
</dbReference>
<keyword evidence="2" id="KW-1133">Transmembrane helix</keyword>
<protein>
    <submittedName>
        <fullName evidence="4">DnaJ heat shock protein family (Hsp40) member B13</fullName>
    </submittedName>
</protein>
<evidence type="ECO:0000256" key="1">
    <source>
        <dbReference type="ARBA" id="ARBA00023186"/>
    </source>
</evidence>
<proteinExistence type="predicted"/>
<reference evidence="4" key="3">
    <citation type="submission" date="2025-09" db="UniProtKB">
        <authorList>
            <consortium name="Ensembl"/>
        </authorList>
    </citation>
    <scope>IDENTIFICATION</scope>
</reference>
<dbReference type="GO" id="GO:0005829">
    <property type="term" value="C:cytosol"/>
    <property type="evidence" value="ECO:0007669"/>
    <property type="project" value="TreeGrafter"/>
</dbReference>
<dbReference type="PANTHER" id="PTHR24078:SF519">
    <property type="entry name" value="DNAJ HOMOLOG SUBFAMILY B MEMBER 13"/>
    <property type="match status" value="1"/>
</dbReference>
<dbReference type="Gene3D" id="2.60.260.20">
    <property type="entry name" value="Urease metallochaperone UreE, N-terminal domain"/>
    <property type="match status" value="2"/>
</dbReference>
<dbReference type="SUPFAM" id="SSF49493">
    <property type="entry name" value="HSP40/DnaJ peptide-binding domain"/>
    <property type="match status" value="2"/>
</dbReference>
<dbReference type="Proteomes" id="UP000694620">
    <property type="component" value="Chromosome 4"/>
</dbReference>
<keyword evidence="2" id="KW-0812">Transmembrane</keyword>
<organism evidence="4 5">
    <name type="scientific">Erpetoichthys calabaricus</name>
    <name type="common">Rope fish</name>
    <name type="synonym">Calamoichthys calabaricus</name>
    <dbReference type="NCBI Taxonomy" id="27687"/>
    <lineage>
        <taxon>Eukaryota</taxon>
        <taxon>Metazoa</taxon>
        <taxon>Chordata</taxon>
        <taxon>Craniata</taxon>
        <taxon>Vertebrata</taxon>
        <taxon>Euteleostomi</taxon>
        <taxon>Actinopterygii</taxon>
        <taxon>Polypteriformes</taxon>
        <taxon>Polypteridae</taxon>
        <taxon>Erpetoichthys</taxon>
    </lineage>
</organism>
<dbReference type="InterPro" id="IPR051339">
    <property type="entry name" value="DnaJ_subfamily_B"/>
</dbReference>
<keyword evidence="2" id="KW-0472">Membrane</keyword>
<keyword evidence="1" id="KW-0143">Chaperone</keyword>
<evidence type="ECO:0000313" key="5">
    <source>
        <dbReference type="Proteomes" id="UP000694620"/>
    </source>
</evidence>
<dbReference type="FunFam" id="2.60.260.20:FF:000002">
    <property type="entry name" value="Dnaj homolog subfamily b member"/>
    <property type="match status" value="1"/>
</dbReference>
<dbReference type="Ensembl" id="ENSECRT00000002337.1">
    <property type="protein sequence ID" value="ENSECRP00000002308.1"/>
    <property type="gene ID" value="ENSECRG00000001431.1"/>
</dbReference>
<dbReference type="GeneTree" id="ENSGT00940000158090"/>
<dbReference type="InterPro" id="IPR008971">
    <property type="entry name" value="HSP40/DnaJ_pept-bd"/>
</dbReference>
<evidence type="ECO:0000256" key="2">
    <source>
        <dbReference type="SAM" id="Phobius"/>
    </source>
</evidence>
<dbReference type="GO" id="GO:0051087">
    <property type="term" value="F:protein-folding chaperone binding"/>
    <property type="evidence" value="ECO:0007669"/>
    <property type="project" value="TreeGrafter"/>
</dbReference>
<accession>A0A8C4RGV4</accession>
<dbReference type="CDD" id="cd10747">
    <property type="entry name" value="DnaJ_C"/>
    <property type="match status" value="1"/>
</dbReference>
<evidence type="ECO:0000313" key="4">
    <source>
        <dbReference type="Ensembl" id="ENSECRP00000002308.1"/>
    </source>
</evidence>
<dbReference type="InterPro" id="IPR002939">
    <property type="entry name" value="DnaJ_C"/>
</dbReference>
<dbReference type="FunFam" id="2.60.260.20:FF:000006">
    <property type="entry name" value="DnaJ subfamily B member 13"/>
    <property type="match status" value="1"/>
</dbReference>
<feature type="transmembrane region" description="Helical" evidence="2">
    <location>
        <begin position="59"/>
        <end position="84"/>
    </location>
</feature>
<dbReference type="Pfam" id="PF01556">
    <property type="entry name" value="DnaJ_C"/>
    <property type="match status" value="1"/>
</dbReference>
<dbReference type="AlphaFoldDB" id="A0A8C4RGV4"/>
<sequence>MFLPQKERDLGFLEKFAELVEAYDILNDCKYSIPALLMLPLVLMNTATWDTQSCPFSSVVFFVTVFTKILFLIYLILYFFCLFYEGSLIEKEDNLTTEFDGKKKRDPPIVRDLYLSLEELFYGCTKKIRISRRMLNEDGVTTCYRNRILVVDIQPGWKEGTRITFPEEGDQGPNNIPADIVFIVKEKLHPRFRREQNDLVYTTHIDLGKSLTGFSVEIETLDSRLLNIPINDIVHPNYAKIVTGEGMPLSKDPAQKGNLIIRFEILFPHRILAEKKHTSFHLPYS</sequence>
<feature type="domain" description="Chaperone DnaJ C-terminal" evidence="3">
    <location>
        <begin position="111"/>
        <end position="268"/>
    </location>
</feature>
<name>A0A8C4RGV4_ERPCA</name>